<protein>
    <recommendedName>
        <fullName evidence="11">Zinc metalloprotease</fullName>
        <ecNumber evidence="11">3.4.24.-</ecNumber>
    </recommendedName>
</protein>
<evidence type="ECO:0000256" key="2">
    <source>
        <dbReference type="ARBA" id="ARBA00004141"/>
    </source>
</evidence>
<comment type="caution">
    <text evidence="13">The sequence shown here is derived from an EMBL/GenBank/DDBJ whole genome shotgun (WGS) entry which is preliminary data.</text>
</comment>
<organism evidence="13 14">
    <name type="scientific">Coprobacter fastidiosus</name>
    <dbReference type="NCBI Taxonomy" id="1099853"/>
    <lineage>
        <taxon>Bacteria</taxon>
        <taxon>Pseudomonadati</taxon>
        <taxon>Bacteroidota</taxon>
        <taxon>Bacteroidia</taxon>
        <taxon>Bacteroidales</taxon>
        <taxon>Barnesiellaceae</taxon>
        <taxon>Coprobacter</taxon>
    </lineage>
</organism>
<dbReference type="RefSeq" id="WP_022389790.1">
    <property type="nucleotide sequence ID" value="NZ_CAJKYL010000048.1"/>
</dbReference>
<dbReference type="InterPro" id="IPR008915">
    <property type="entry name" value="Peptidase_M50"/>
</dbReference>
<comment type="subcellular location">
    <subcellularLocation>
        <location evidence="2">Membrane</location>
        <topology evidence="2">Multi-pass membrane protein</topology>
    </subcellularLocation>
</comment>
<dbReference type="GO" id="GO:0046872">
    <property type="term" value="F:metal ion binding"/>
    <property type="evidence" value="ECO:0007669"/>
    <property type="project" value="UniProtKB-KW"/>
</dbReference>
<dbReference type="Proteomes" id="UP000262954">
    <property type="component" value="Unassembled WGS sequence"/>
</dbReference>
<dbReference type="Pfam" id="PF02163">
    <property type="entry name" value="Peptidase_M50"/>
    <property type="match status" value="1"/>
</dbReference>
<dbReference type="GO" id="GO:0016020">
    <property type="term" value="C:membrane"/>
    <property type="evidence" value="ECO:0007669"/>
    <property type="project" value="UniProtKB-SubCell"/>
</dbReference>
<feature type="transmembrane region" description="Helical" evidence="11">
    <location>
        <begin position="371"/>
        <end position="398"/>
    </location>
</feature>
<evidence type="ECO:0000256" key="9">
    <source>
        <dbReference type="ARBA" id="ARBA00023049"/>
    </source>
</evidence>
<evidence type="ECO:0000313" key="13">
    <source>
        <dbReference type="EMBL" id="HBJ08383.1"/>
    </source>
</evidence>
<proteinExistence type="inferred from homology"/>
<keyword evidence="7 11" id="KW-0862">Zinc</keyword>
<gene>
    <name evidence="13" type="primary">rseP</name>
    <name evidence="13" type="ORF">DDY73_05205</name>
</gene>
<dbReference type="InterPro" id="IPR001478">
    <property type="entry name" value="PDZ"/>
</dbReference>
<dbReference type="PROSITE" id="PS50106">
    <property type="entry name" value="PDZ"/>
    <property type="match status" value="1"/>
</dbReference>
<dbReference type="EC" id="3.4.24.-" evidence="11"/>
<feature type="transmembrane region" description="Helical" evidence="11">
    <location>
        <begin position="106"/>
        <end position="127"/>
    </location>
</feature>
<evidence type="ECO:0000259" key="12">
    <source>
        <dbReference type="PROSITE" id="PS50106"/>
    </source>
</evidence>
<accession>A0A354M1J4</accession>
<dbReference type="NCBIfam" id="TIGR00054">
    <property type="entry name" value="RIP metalloprotease RseP"/>
    <property type="match status" value="1"/>
</dbReference>
<comment type="similarity">
    <text evidence="3 11">Belongs to the peptidase M50B family.</text>
</comment>
<dbReference type="GO" id="GO:0006508">
    <property type="term" value="P:proteolysis"/>
    <property type="evidence" value="ECO:0007669"/>
    <property type="project" value="UniProtKB-KW"/>
</dbReference>
<dbReference type="InterPro" id="IPR004387">
    <property type="entry name" value="Pept_M50_Zn"/>
</dbReference>
<name>A0A354M1J4_9BACT</name>
<evidence type="ECO:0000256" key="6">
    <source>
        <dbReference type="ARBA" id="ARBA00022801"/>
    </source>
</evidence>
<keyword evidence="5 11" id="KW-0812">Transmembrane</keyword>
<evidence type="ECO:0000256" key="4">
    <source>
        <dbReference type="ARBA" id="ARBA00022670"/>
    </source>
</evidence>
<dbReference type="InterPro" id="IPR036034">
    <property type="entry name" value="PDZ_sf"/>
</dbReference>
<keyword evidence="11" id="KW-0479">Metal-binding</keyword>
<evidence type="ECO:0000256" key="5">
    <source>
        <dbReference type="ARBA" id="ARBA00022692"/>
    </source>
</evidence>
<keyword evidence="10 11" id="KW-0472">Membrane</keyword>
<comment type="cofactor">
    <cofactor evidence="1 11">
        <name>Zn(2+)</name>
        <dbReference type="ChEBI" id="CHEBI:29105"/>
    </cofactor>
</comment>
<evidence type="ECO:0000256" key="7">
    <source>
        <dbReference type="ARBA" id="ARBA00022833"/>
    </source>
</evidence>
<dbReference type="AlphaFoldDB" id="A0A354M1J4"/>
<evidence type="ECO:0000256" key="3">
    <source>
        <dbReference type="ARBA" id="ARBA00007931"/>
    </source>
</evidence>
<dbReference type="PANTHER" id="PTHR42837">
    <property type="entry name" value="REGULATOR OF SIGMA-E PROTEASE RSEP"/>
    <property type="match status" value="1"/>
</dbReference>
<dbReference type="GO" id="GO:0004222">
    <property type="term" value="F:metalloendopeptidase activity"/>
    <property type="evidence" value="ECO:0007669"/>
    <property type="project" value="InterPro"/>
</dbReference>
<keyword evidence="8 11" id="KW-1133">Transmembrane helix</keyword>
<dbReference type="EMBL" id="DNWC01000069">
    <property type="protein sequence ID" value="HBJ08383.1"/>
    <property type="molecule type" value="Genomic_DNA"/>
</dbReference>
<evidence type="ECO:0000256" key="11">
    <source>
        <dbReference type="RuleBase" id="RU362031"/>
    </source>
</evidence>
<evidence type="ECO:0000256" key="1">
    <source>
        <dbReference type="ARBA" id="ARBA00001947"/>
    </source>
</evidence>
<keyword evidence="9 11" id="KW-0482">Metalloprotease</keyword>
<feature type="transmembrane region" description="Helical" evidence="11">
    <location>
        <begin position="410"/>
        <end position="429"/>
    </location>
</feature>
<reference evidence="13 14" key="1">
    <citation type="journal article" date="2018" name="Nat. Biotechnol.">
        <title>A standardized bacterial taxonomy based on genome phylogeny substantially revises the tree of life.</title>
        <authorList>
            <person name="Parks D.H."/>
            <person name="Chuvochina M."/>
            <person name="Waite D.W."/>
            <person name="Rinke C."/>
            <person name="Skarshewski A."/>
            <person name="Chaumeil P.A."/>
            <person name="Hugenholtz P."/>
        </authorList>
    </citation>
    <scope>NUCLEOTIDE SEQUENCE [LARGE SCALE GENOMIC DNA]</scope>
    <source>
        <strain evidence="13">UBA11482</strain>
    </source>
</reference>
<evidence type="ECO:0000256" key="10">
    <source>
        <dbReference type="ARBA" id="ARBA00023136"/>
    </source>
</evidence>
<keyword evidence="6 11" id="KW-0378">Hydrolase</keyword>
<sequence>METFLIKALQLILSLSILVIVHEFGHFIFARIYKVRVEKFYLFFNPWFSLFKFKPKNSETEYGIGWLPLGGYVKIAGMIDESMDKEQLAQPEQEWEFRSKPAGQRLMIMIAGVLFNFILALFIYSMITFTWGESYLPLKNAKAGLSFSETAHKAGFEDGDIPIKADGKELTTLSGDMIRNIAEAKNVEVIRNGKTETITMPDEFMLKLIGANEKFASFRNPVVVKEAIKGNGAIEAGLQSGDSLTAINGKAIPDIPIMLDLLNQNKGKNVNITFYRDGQEQNASVAVDKNGKIGISLTPIYEIYPLVTKHFGFWESFPVGISKGFSTLKSYVSDLKYIFTKEGANSLGGFGTIGSIFPPVWNWQAFWEMTAFLSIILAFMNILPIPALDGGHVLFLLYEVIARRKPNEKFMEYAQITGMALLFGLLIYANGNDLFRFIFK</sequence>
<feature type="transmembrane region" description="Helical" evidence="11">
    <location>
        <begin position="12"/>
        <end position="33"/>
    </location>
</feature>
<evidence type="ECO:0000256" key="8">
    <source>
        <dbReference type="ARBA" id="ARBA00022989"/>
    </source>
</evidence>
<feature type="domain" description="PDZ" evidence="12">
    <location>
        <begin position="186"/>
        <end position="255"/>
    </location>
</feature>
<dbReference type="PANTHER" id="PTHR42837:SF2">
    <property type="entry name" value="MEMBRANE METALLOPROTEASE ARASP2, CHLOROPLASTIC-RELATED"/>
    <property type="match status" value="1"/>
</dbReference>
<dbReference type="CDD" id="cd06163">
    <property type="entry name" value="S2P-M50_PDZ_RseP-like"/>
    <property type="match status" value="1"/>
</dbReference>
<dbReference type="SUPFAM" id="SSF50156">
    <property type="entry name" value="PDZ domain-like"/>
    <property type="match status" value="2"/>
</dbReference>
<evidence type="ECO:0000313" key="14">
    <source>
        <dbReference type="Proteomes" id="UP000262954"/>
    </source>
</evidence>
<keyword evidence="4 13" id="KW-0645">Protease</keyword>
<dbReference type="Gene3D" id="2.30.42.10">
    <property type="match status" value="1"/>
</dbReference>